<evidence type="ECO:0000256" key="1">
    <source>
        <dbReference type="SAM" id="MobiDB-lite"/>
    </source>
</evidence>
<proteinExistence type="predicted"/>
<feature type="compositionally biased region" description="Low complexity" evidence="1">
    <location>
        <begin position="67"/>
        <end position="78"/>
    </location>
</feature>
<sequence length="536" mass="61057">MKAAYYPNVGLEQMVPDQFWINKECKYDIAAIDLPEADMKEILHQRAPGSSQVLPPPPPPLSTNQESQSKGSAAPSSSNIAASAKYQAWTMTDIRLRPSILLTPADLQMDEDMAPDEQAQSSDDEDIGSAHIPKASALASNYSPPPEDSLLAQTGDIATFMDWFCKRREITELKPQDLEGPAFEIVKAFHPDVIHLQYQMKECHKLLTDSVDDSIIRYNVSKPLPLGGPPGQVTNLSSKGEYLRYGSKGSRPALSISKMKAAYYPDVGLKQMVPDQFWIEEECKYDIAAMYGISHWWFQRQRFYIDRHTSEGDRSAVRTHMWILSVVRIEVFSMYRYDYMKKIVLRRADLNEHVIAERDFKYLYPSDFEDLVKEFKINRMNPGLNTRFWTRKDVDKSKAFMFAIQKRLKTRRIFHNLESFVGGRIRDGDYRLLKFDIEKVAVCSSLRSLKPKCTIESRAKRSSKIISLGHYSIMLASSHTVKSKTDIKSPTHYPCGISRTSELYVSIHNEEGNPARANIKKALANELTDAFAKPSE</sequence>
<dbReference type="EMBL" id="BKCJ010324552">
    <property type="protein sequence ID" value="GEZ79467.1"/>
    <property type="molecule type" value="Genomic_DNA"/>
</dbReference>
<organism evidence="2">
    <name type="scientific">Tanacetum cinerariifolium</name>
    <name type="common">Dalmatian daisy</name>
    <name type="synonym">Chrysanthemum cinerariifolium</name>
    <dbReference type="NCBI Taxonomy" id="118510"/>
    <lineage>
        <taxon>Eukaryota</taxon>
        <taxon>Viridiplantae</taxon>
        <taxon>Streptophyta</taxon>
        <taxon>Embryophyta</taxon>
        <taxon>Tracheophyta</taxon>
        <taxon>Spermatophyta</taxon>
        <taxon>Magnoliopsida</taxon>
        <taxon>eudicotyledons</taxon>
        <taxon>Gunneridae</taxon>
        <taxon>Pentapetalae</taxon>
        <taxon>asterids</taxon>
        <taxon>campanulids</taxon>
        <taxon>Asterales</taxon>
        <taxon>Asteraceae</taxon>
        <taxon>Asteroideae</taxon>
        <taxon>Anthemideae</taxon>
        <taxon>Anthemidinae</taxon>
        <taxon>Tanacetum</taxon>
    </lineage>
</organism>
<reference evidence="2" key="1">
    <citation type="journal article" date="2019" name="Sci. Rep.">
        <title>Draft genome of Tanacetum cinerariifolium, the natural source of mosquito coil.</title>
        <authorList>
            <person name="Yamashiro T."/>
            <person name="Shiraishi A."/>
            <person name="Satake H."/>
            <person name="Nakayama K."/>
        </authorList>
    </citation>
    <scope>NUCLEOTIDE SEQUENCE</scope>
</reference>
<comment type="caution">
    <text evidence="2">The sequence shown here is derived from an EMBL/GenBank/DDBJ whole genome shotgun (WGS) entry which is preliminary data.</text>
</comment>
<feature type="region of interest" description="Disordered" evidence="1">
    <location>
        <begin position="46"/>
        <end position="78"/>
    </location>
</feature>
<protein>
    <submittedName>
        <fullName evidence="2">Uncharacterized protein</fullName>
    </submittedName>
</protein>
<feature type="non-terminal residue" evidence="2">
    <location>
        <position position="536"/>
    </location>
</feature>
<evidence type="ECO:0000313" key="2">
    <source>
        <dbReference type="EMBL" id="GEZ79467.1"/>
    </source>
</evidence>
<name>A0A699IMV3_TANCI</name>
<accession>A0A699IMV3</accession>
<gene>
    <name evidence="2" type="ORF">Tci_551440</name>
</gene>
<dbReference type="AlphaFoldDB" id="A0A699IMV3"/>